<dbReference type="AlphaFoldDB" id="A0A427B2U1"/>
<dbReference type="Proteomes" id="UP000287651">
    <property type="component" value="Unassembled WGS sequence"/>
</dbReference>
<proteinExistence type="predicted"/>
<evidence type="ECO:0000313" key="2">
    <source>
        <dbReference type="Proteomes" id="UP000287651"/>
    </source>
</evidence>
<gene>
    <name evidence="1" type="ORF">B296_00000098</name>
</gene>
<comment type="caution">
    <text evidence="1">The sequence shown here is derived from an EMBL/GenBank/DDBJ whole genome shotgun (WGS) entry which is preliminary data.</text>
</comment>
<organism evidence="1 2">
    <name type="scientific">Ensete ventricosum</name>
    <name type="common">Abyssinian banana</name>
    <name type="synonym">Musa ensete</name>
    <dbReference type="NCBI Taxonomy" id="4639"/>
    <lineage>
        <taxon>Eukaryota</taxon>
        <taxon>Viridiplantae</taxon>
        <taxon>Streptophyta</taxon>
        <taxon>Embryophyta</taxon>
        <taxon>Tracheophyta</taxon>
        <taxon>Spermatophyta</taxon>
        <taxon>Magnoliopsida</taxon>
        <taxon>Liliopsida</taxon>
        <taxon>Zingiberales</taxon>
        <taxon>Musaceae</taxon>
        <taxon>Ensete</taxon>
    </lineage>
</organism>
<accession>A0A427B2U1</accession>
<dbReference type="EMBL" id="AMZH03000630">
    <property type="protein sequence ID" value="RRT82780.1"/>
    <property type="molecule type" value="Genomic_DNA"/>
</dbReference>
<sequence>MSDFTLRNNSHLIVGGTSPGTHHPGEGLVLQEQFDEVKRIRIKVTTRASTHINLELPMSGPSCAHDLNPIVRTPWTRWSTHNNWNCYLS</sequence>
<evidence type="ECO:0000313" key="1">
    <source>
        <dbReference type="EMBL" id="RRT82780.1"/>
    </source>
</evidence>
<protein>
    <submittedName>
        <fullName evidence="1">Uncharacterized protein</fullName>
    </submittedName>
</protein>
<name>A0A427B2U1_ENSVE</name>
<reference evidence="1 2" key="1">
    <citation type="journal article" date="2014" name="Agronomy (Basel)">
        <title>A Draft Genome Sequence for Ensete ventricosum, the Drought-Tolerant Tree Against Hunger.</title>
        <authorList>
            <person name="Harrison J."/>
            <person name="Moore K.A."/>
            <person name="Paszkiewicz K."/>
            <person name="Jones T."/>
            <person name="Grant M."/>
            <person name="Ambacheew D."/>
            <person name="Muzemil S."/>
            <person name="Studholme D.J."/>
        </authorList>
    </citation>
    <scope>NUCLEOTIDE SEQUENCE [LARGE SCALE GENOMIC DNA]</scope>
</reference>